<proteinExistence type="predicted"/>
<reference evidence="2" key="1">
    <citation type="submission" date="2021-04" db="EMBL/GenBank/DDBJ databases">
        <authorList>
            <consortium name="Molecular Ecology Group"/>
        </authorList>
    </citation>
    <scope>NUCLEOTIDE SEQUENCE</scope>
</reference>
<feature type="transmembrane region" description="Helical" evidence="1">
    <location>
        <begin position="103"/>
        <end position="125"/>
    </location>
</feature>
<accession>A0A8S3ZR85</accession>
<feature type="transmembrane region" description="Helical" evidence="1">
    <location>
        <begin position="183"/>
        <end position="203"/>
    </location>
</feature>
<sequence length="325" mass="36423">MTTKHSPLQIFCLVVNFLVVVLTTVVAFTILGRQYQLLEAIPGLFRNDLQKVAEAQPSPISPPQWLHCTWGVILVWQVVWAVHGLASICRTTFGFPVYTNPVLLTPLMLVLFMFACGFNVSWFILYDRLYTSTSCLFVFLMTSTAWTAYGLSLTALNFNYYRMQKTSMECEVCVTRVLVQNGLAAYAMWGVFVLAFNVAVALIHNTHTHTSENMATIVAILVIACAQLIYLAVDVVCLDDFSRYIITPYFIPIIVLAACLFRQEVWFSTDINFILLTTLLAFAFLSLMAKSAWTTYKIIRNNTGGGDITGSGPSSPVNESYYLLK</sequence>
<feature type="transmembrane region" description="Helical" evidence="1">
    <location>
        <begin position="6"/>
        <end position="31"/>
    </location>
</feature>
<dbReference type="AlphaFoldDB" id="A0A8S3ZR85"/>
<keyword evidence="1" id="KW-1133">Transmembrane helix</keyword>
<dbReference type="Proteomes" id="UP000678393">
    <property type="component" value="Unassembled WGS sequence"/>
</dbReference>
<feature type="transmembrane region" description="Helical" evidence="1">
    <location>
        <begin position="273"/>
        <end position="293"/>
    </location>
</feature>
<comment type="caution">
    <text evidence="2">The sequence shown here is derived from an EMBL/GenBank/DDBJ whole genome shotgun (WGS) entry which is preliminary data.</text>
</comment>
<name>A0A8S3ZR85_9EUPU</name>
<keyword evidence="3" id="KW-1185">Reference proteome</keyword>
<evidence type="ECO:0000313" key="3">
    <source>
        <dbReference type="Proteomes" id="UP000678393"/>
    </source>
</evidence>
<organism evidence="2 3">
    <name type="scientific">Candidula unifasciata</name>
    <dbReference type="NCBI Taxonomy" id="100452"/>
    <lineage>
        <taxon>Eukaryota</taxon>
        <taxon>Metazoa</taxon>
        <taxon>Spiralia</taxon>
        <taxon>Lophotrochozoa</taxon>
        <taxon>Mollusca</taxon>
        <taxon>Gastropoda</taxon>
        <taxon>Heterobranchia</taxon>
        <taxon>Euthyneura</taxon>
        <taxon>Panpulmonata</taxon>
        <taxon>Eupulmonata</taxon>
        <taxon>Stylommatophora</taxon>
        <taxon>Helicina</taxon>
        <taxon>Helicoidea</taxon>
        <taxon>Geomitridae</taxon>
        <taxon>Candidula</taxon>
    </lineage>
</organism>
<gene>
    <name evidence="2" type="ORF">CUNI_LOCUS16036</name>
</gene>
<keyword evidence="1" id="KW-0472">Membrane</keyword>
<feature type="transmembrane region" description="Helical" evidence="1">
    <location>
        <begin position="245"/>
        <end position="261"/>
    </location>
</feature>
<dbReference type="EMBL" id="CAJHNH020004046">
    <property type="protein sequence ID" value="CAG5130478.1"/>
    <property type="molecule type" value="Genomic_DNA"/>
</dbReference>
<dbReference type="OrthoDB" id="5586934at2759"/>
<protein>
    <submittedName>
        <fullName evidence="2">Uncharacterized protein</fullName>
    </submittedName>
</protein>
<evidence type="ECO:0000313" key="2">
    <source>
        <dbReference type="EMBL" id="CAG5130478.1"/>
    </source>
</evidence>
<feature type="transmembrane region" description="Helical" evidence="1">
    <location>
        <begin position="65"/>
        <end position="83"/>
    </location>
</feature>
<feature type="transmembrane region" description="Helical" evidence="1">
    <location>
        <begin position="215"/>
        <end position="233"/>
    </location>
</feature>
<dbReference type="PANTHER" id="PTHR33802:SF1">
    <property type="entry name" value="XK-RELATED PROTEIN"/>
    <property type="match status" value="1"/>
</dbReference>
<dbReference type="PANTHER" id="PTHR33802">
    <property type="entry name" value="SI:CH211-161H7.5-RELATED"/>
    <property type="match status" value="1"/>
</dbReference>
<evidence type="ECO:0000256" key="1">
    <source>
        <dbReference type="SAM" id="Phobius"/>
    </source>
</evidence>
<feature type="transmembrane region" description="Helical" evidence="1">
    <location>
        <begin position="137"/>
        <end position="158"/>
    </location>
</feature>
<keyword evidence="1" id="KW-0812">Transmembrane</keyword>